<accession>A0A367ZMP5</accession>
<dbReference type="AlphaFoldDB" id="A0A367ZMP5"/>
<protein>
    <submittedName>
        <fullName evidence="1">Uncharacterized protein</fullName>
    </submittedName>
</protein>
<dbReference type="Proteomes" id="UP000252355">
    <property type="component" value="Unassembled WGS sequence"/>
</dbReference>
<name>A0A367ZMP5_9BACT</name>
<reference evidence="1 2" key="1">
    <citation type="submission" date="2018-05" db="EMBL/GenBank/DDBJ databases">
        <title>A metagenomic window into the 2 km-deep terrestrial subsurface aquifer revealed taxonomically and functionally diverse microbial community comprising novel uncultured bacterial lineages.</title>
        <authorList>
            <person name="Kadnikov V.V."/>
            <person name="Mardanov A.V."/>
            <person name="Beletsky A.V."/>
            <person name="Banks D."/>
            <person name="Pimenov N.V."/>
            <person name="Frank Y.A."/>
            <person name="Karnachuk O.V."/>
            <person name="Ravin N.V."/>
        </authorList>
    </citation>
    <scope>NUCLEOTIDE SEQUENCE [LARGE SCALE GENOMIC DNA]</scope>
    <source>
        <strain evidence="1">BY5</strain>
    </source>
</reference>
<evidence type="ECO:0000313" key="1">
    <source>
        <dbReference type="EMBL" id="RCK79404.1"/>
    </source>
</evidence>
<gene>
    <name evidence="1" type="ORF">OZSIB_0044</name>
</gene>
<comment type="caution">
    <text evidence="1">The sequence shown here is derived from an EMBL/GenBank/DDBJ whole genome shotgun (WGS) entry which is preliminary data.</text>
</comment>
<dbReference type="EMBL" id="QOQW01000013">
    <property type="protein sequence ID" value="RCK79404.1"/>
    <property type="molecule type" value="Genomic_DNA"/>
</dbReference>
<sequence length="231" mass="24547">MALLVALLGWWVGARIWQTLRWGCAEAMPWSTERTARRCGLPPAVTDAVLAAVRPVADRVQDGRLDLAAGLAFLRGLESREILAPWMAAGLLELLAEQGPAATTLGEASSPEGAAAATDGLAPPTTPLAALAITFCEMYKNGKIGPVSWSALEELVVEEREVPISRPSGLVITDRVRQMKRTLTEEELARLSGLLTAAVGPPPPGGFHPTAPDPMAALHALLRRVQNGVER</sequence>
<proteinExistence type="predicted"/>
<organism evidence="1 2">
    <name type="scientific">Candidatus Ozemobacter sibiricus</name>
    <dbReference type="NCBI Taxonomy" id="2268124"/>
    <lineage>
        <taxon>Bacteria</taxon>
        <taxon>Candidatus Ozemobacteria</taxon>
        <taxon>Candidatus Ozemobacterales</taxon>
        <taxon>Candidatus Ozemobacteraceae</taxon>
        <taxon>Candidatus Ozemobacter</taxon>
    </lineage>
</organism>
<evidence type="ECO:0000313" key="2">
    <source>
        <dbReference type="Proteomes" id="UP000252355"/>
    </source>
</evidence>